<reference evidence="1" key="1">
    <citation type="submission" date="2021-10" db="EMBL/GenBank/DDBJ databases">
        <title>Melipona bicolor Genome sequencing and assembly.</title>
        <authorList>
            <person name="Araujo N.S."/>
            <person name="Arias M.C."/>
        </authorList>
    </citation>
    <scope>NUCLEOTIDE SEQUENCE</scope>
    <source>
        <strain evidence="1">USP_2M_L1-L4_2017</strain>
        <tissue evidence="1">Whole body</tissue>
    </source>
</reference>
<sequence>MVYEVRHISRLLLGGTLPKRQRKTGEDSAREFQERYGTNLDKYRKLQGASFAWVTTPFGGAPKSKEGEPPSSTDEVFPSYCQGEDAPMHRLRAACDAPGHKVPTPPILPGQRNFQGPSGIMGHGTEGSDLFEPGSLNLGYKCQWAPIFRSKLDPCASGRSHSVSRFRPLAVKPLISVEKRNSRELRDHTAV</sequence>
<dbReference type="Proteomes" id="UP001177670">
    <property type="component" value="Unassembled WGS sequence"/>
</dbReference>
<dbReference type="EMBL" id="JAHYIQ010000004">
    <property type="protein sequence ID" value="KAK1132621.1"/>
    <property type="molecule type" value="Genomic_DNA"/>
</dbReference>
<protein>
    <submittedName>
        <fullName evidence="1">Uncharacterized protein</fullName>
    </submittedName>
</protein>
<evidence type="ECO:0000313" key="1">
    <source>
        <dbReference type="EMBL" id="KAK1132621.1"/>
    </source>
</evidence>
<accession>A0AA40G8W3</accession>
<evidence type="ECO:0000313" key="2">
    <source>
        <dbReference type="Proteomes" id="UP001177670"/>
    </source>
</evidence>
<name>A0AA40G8W3_9HYME</name>
<keyword evidence="2" id="KW-1185">Reference proteome</keyword>
<dbReference type="AlphaFoldDB" id="A0AA40G8W3"/>
<gene>
    <name evidence="1" type="ORF">K0M31_014006</name>
</gene>
<organism evidence="1 2">
    <name type="scientific">Melipona bicolor</name>
    <dbReference type="NCBI Taxonomy" id="60889"/>
    <lineage>
        <taxon>Eukaryota</taxon>
        <taxon>Metazoa</taxon>
        <taxon>Ecdysozoa</taxon>
        <taxon>Arthropoda</taxon>
        <taxon>Hexapoda</taxon>
        <taxon>Insecta</taxon>
        <taxon>Pterygota</taxon>
        <taxon>Neoptera</taxon>
        <taxon>Endopterygota</taxon>
        <taxon>Hymenoptera</taxon>
        <taxon>Apocrita</taxon>
        <taxon>Aculeata</taxon>
        <taxon>Apoidea</taxon>
        <taxon>Anthophila</taxon>
        <taxon>Apidae</taxon>
        <taxon>Melipona</taxon>
    </lineage>
</organism>
<comment type="caution">
    <text evidence="1">The sequence shown here is derived from an EMBL/GenBank/DDBJ whole genome shotgun (WGS) entry which is preliminary data.</text>
</comment>
<proteinExistence type="predicted"/>